<evidence type="ECO:0000259" key="4">
    <source>
        <dbReference type="PROSITE" id="PS50893"/>
    </source>
</evidence>
<feature type="domain" description="ABC transporter" evidence="4">
    <location>
        <begin position="13"/>
        <end position="267"/>
    </location>
</feature>
<sequence length="342" mass="38634">MNNHISEHDELILEVKNLKKFYKAKTNSHFFGKKENLEAVGGIDLSVYKGEIIGIIGESGCGKSTLGKLLVNLEPPTDGEILFRGTPVQEMLQKHPAEFRKTVQMVFQNPFDTFLQTETIEKIMIRPLQLYASDLSHDEQLQNVIAILEEGGLRPAQDFLPRYPHELSGGQLQRISILRSMLLNPAFLVVDEPVSMLDVSVRADVINMILDLKEKYQTSIIFISHDISVVRYVADHIAVMYLGRIVEEGSTEELLSNPKHPYTKALISNCMTIDLDHPVKRIKIKGEIPSPINPGPGCYFCKRCYAAKCICQETYPDKTQITDNHFAYCHLLCQEGEKSIES</sequence>
<gene>
    <name evidence="5" type="ORF">DXD84_02430</name>
</gene>
<evidence type="ECO:0000313" key="5">
    <source>
        <dbReference type="EMBL" id="RGI86288.1"/>
    </source>
</evidence>
<evidence type="ECO:0000256" key="1">
    <source>
        <dbReference type="ARBA" id="ARBA00022448"/>
    </source>
</evidence>
<protein>
    <submittedName>
        <fullName evidence="5">ABC transporter ATP-binding protein</fullName>
    </submittedName>
</protein>
<dbReference type="InterPro" id="IPR027417">
    <property type="entry name" value="P-loop_NTPase"/>
</dbReference>
<dbReference type="RefSeq" id="WP_117494321.1">
    <property type="nucleotide sequence ID" value="NZ_QSOI01000002.1"/>
</dbReference>
<evidence type="ECO:0000313" key="6">
    <source>
        <dbReference type="Proteomes" id="UP000260664"/>
    </source>
</evidence>
<dbReference type="InterPro" id="IPR050319">
    <property type="entry name" value="ABC_transp_ATP-bind"/>
</dbReference>
<dbReference type="InterPro" id="IPR003439">
    <property type="entry name" value="ABC_transporter-like_ATP-bd"/>
</dbReference>
<dbReference type="SUPFAM" id="SSF52540">
    <property type="entry name" value="P-loop containing nucleoside triphosphate hydrolases"/>
    <property type="match status" value="1"/>
</dbReference>
<dbReference type="Gene3D" id="3.40.50.300">
    <property type="entry name" value="P-loop containing nucleotide triphosphate hydrolases"/>
    <property type="match status" value="1"/>
</dbReference>
<evidence type="ECO:0000256" key="3">
    <source>
        <dbReference type="ARBA" id="ARBA00022840"/>
    </source>
</evidence>
<dbReference type="InterPro" id="IPR003593">
    <property type="entry name" value="AAA+_ATPase"/>
</dbReference>
<dbReference type="NCBIfam" id="TIGR01727">
    <property type="entry name" value="oligo_HPY"/>
    <property type="match status" value="1"/>
</dbReference>
<dbReference type="GO" id="GO:0015833">
    <property type="term" value="P:peptide transport"/>
    <property type="evidence" value="ECO:0007669"/>
    <property type="project" value="InterPro"/>
</dbReference>
<dbReference type="GO" id="GO:0055085">
    <property type="term" value="P:transmembrane transport"/>
    <property type="evidence" value="ECO:0007669"/>
    <property type="project" value="UniProtKB-ARBA"/>
</dbReference>
<organism evidence="5 6">
    <name type="scientific">Dorea formicigenerans</name>
    <dbReference type="NCBI Taxonomy" id="39486"/>
    <lineage>
        <taxon>Bacteria</taxon>
        <taxon>Bacillati</taxon>
        <taxon>Bacillota</taxon>
        <taxon>Clostridia</taxon>
        <taxon>Lachnospirales</taxon>
        <taxon>Lachnospiraceae</taxon>
        <taxon>Dorea</taxon>
    </lineage>
</organism>
<dbReference type="InterPro" id="IPR017871">
    <property type="entry name" value="ABC_transporter-like_CS"/>
</dbReference>
<dbReference type="PROSITE" id="PS00211">
    <property type="entry name" value="ABC_TRANSPORTER_1"/>
    <property type="match status" value="1"/>
</dbReference>
<evidence type="ECO:0000256" key="2">
    <source>
        <dbReference type="ARBA" id="ARBA00022741"/>
    </source>
</evidence>
<name>A0A3E4F9K3_9FIRM</name>
<dbReference type="GO" id="GO:0005524">
    <property type="term" value="F:ATP binding"/>
    <property type="evidence" value="ECO:0007669"/>
    <property type="project" value="UniProtKB-KW"/>
</dbReference>
<dbReference type="EMBL" id="QSOI01000002">
    <property type="protein sequence ID" value="RGI86288.1"/>
    <property type="molecule type" value="Genomic_DNA"/>
</dbReference>
<dbReference type="Pfam" id="PF00005">
    <property type="entry name" value="ABC_tran"/>
    <property type="match status" value="1"/>
</dbReference>
<dbReference type="PANTHER" id="PTHR43776">
    <property type="entry name" value="TRANSPORT ATP-BINDING PROTEIN"/>
    <property type="match status" value="1"/>
</dbReference>
<keyword evidence="2" id="KW-0547">Nucleotide-binding</keyword>
<dbReference type="PANTHER" id="PTHR43776:SF8">
    <property type="entry name" value="ABC TRANSPORTER, ATP-BINDING PROTEIN"/>
    <property type="match status" value="1"/>
</dbReference>
<dbReference type="GO" id="GO:0016887">
    <property type="term" value="F:ATP hydrolysis activity"/>
    <property type="evidence" value="ECO:0007669"/>
    <property type="project" value="InterPro"/>
</dbReference>
<dbReference type="InterPro" id="IPR013563">
    <property type="entry name" value="Oligopep_ABC_C"/>
</dbReference>
<comment type="caution">
    <text evidence="5">The sequence shown here is derived from an EMBL/GenBank/DDBJ whole genome shotgun (WGS) entry which is preliminary data.</text>
</comment>
<dbReference type="Pfam" id="PF08352">
    <property type="entry name" value="oligo_HPY"/>
    <property type="match status" value="1"/>
</dbReference>
<reference evidence="5 6" key="1">
    <citation type="submission" date="2018-08" db="EMBL/GenBank/DDBJ databases">
        <title>A genome reference for cultivated species of the human gut microbiota.</title>
        <authorList>
            <person name="Zou Y."/>
            <person name="Xue W."/>
            <person name="Luo G."/>
        </authorList>
    </citation>
    <scope>NUCLEOTIDE SEQUENCE [LARGE SCALE GENOMIC DNA]</scope>
    <source>
        <strain evidence="5 6">TM09-19AC</strain>
    </source>
</reference>
<accession>A0A3E4F9K3</accession>
<dbReference type="SMART" id="SM00382">
    <property type="entry name" value="AAA"/>
    <property type="match status" value="1"/>
</dbReference>
<dbReference type="PROSITE" id="PS50893">
    <property type="entry name" value="ABC_TRANSPORTER_2"/>
    <property type="match status" value="1"/>
</dbReference>
<proteinExistence type="predicted"/>
<dbReference type="AlphaFoldDB" id="A0A3E4F9K3"/>
<dbReference type="CDD" id="cd03257">
    <property type="entry name" value="ABC_NikE_OppD_transporters"/>
    <property type="match status" value="1"/>
</dbReference>
<keyword evidence="1" id="KW-0813">Transport</keyword>
<dbReference type="Proteomes" id="UP000260664">
    <property type="component" value="Unassembled WGS sequence"/>
</dbReference>
<keyword evidence="3 5" id="KW-0067">ATP-binding</keyword>